<dbReference type="EMBL" id="LAZR01056761">
    <property type="protein sequence ID" value="KKK73505.1"/>
    <property type="molecule type" value="Genomic_DNA"/>
</dbReference>
<reference evidence="1" key="1">
    <citation type="journal article" date="2015" name="Nature">
        <title>Complex archaea that bridge the gap between prokaryotes and eukaryotes.</title>
        <authorList>
            <person name="Spang A."/>
            <person name="Saw J.H."/>
            <person name="Jorgensen S.L."/>
            <person name="Zaremba-Niedzwiedzka K."/>
            <person name="Martijn J."/>
            <person name="Lind A.E."/>
            <person name="van Eijk R."/>
            <person name="Schleper C."/>
            <person name="Guy L."/>
            <person name="Ettema T.J."/>
        </authorList>
    </citation>
    <scope>NUCLEOTIDE SEQUENCE</scope>
</reference>
<protein>
    <submittedName>
        <fullName evidence="1">Uncharacterized protein</fullName>
    </submittedName>
</protein>
<dbReference type="AlphaFoldDB" id="A0A0F8YIE7"/>
<gene>
    <name evidence="1" type="ORF">LCGC14_2893190</name>
</gene>
<accession>A0A0F8YIE7</accession>
<proteinExistence type="predicted"/>
<feature type="non-terminal residue" evidence="1">
    <location>
        <position position="52"/>
    </location>
</feature>
<organism evidence="1">
    <name type="scientific">marine sediment metagenome</name>
    <dbReference type="NCBI Taxonomy" id="412755"/>
    <lineage>
        <taxon>unclassified sequences</taxon>
        <taxon>metagenomes</taxon>
        <taxon>ecological metagenomes</taxon>
    </lineage>
</organism>
<sequence>MIEKITSAPSTTVTWATLAGFGAAAIWEAVATFTEWEPTAGLIAGSTALAAG</sequence>
<name>A0A0F8YIE7_9ZZZZ</name>
<comment type="caution">
    <text evidence="1">The sequence shown here is derived from an EMBL/GenBank/DDBJ whole genome shotgun (WGS) entry which is preliminary data.</text>
</comment>
<evidence type="ECO:0000313" key="1">
    <source>
        <dbReference type="EMBL" id="KKK73505.1"/>
    </source>
</evidence>